<dbReference type="EMBL" id="GEDC01017878">
    <property type="protein sequence ID" value="JAS19420.1"/>
    <property type="molecule type" value="Transcribed_RNA"/>
</dbReference>
<dbReference type="InterPro" id="IPR013087">
    <property type="entry name" value="Znf_C2H2_type"/>
</dbReference>
<keyword evidence="3" id="KW-0863">Zinc-finger</keyword>
<feature type="domain" description="C2H2-type" evidence="6">
    <location>
        <begin position="332"/>
        <end position="355"/>
    </location>
</feature>
<dbReference type="GO" id="GO:0048513">
    <property type="term" value="P:animal organ development"/>
    <property type="evidence" value="ECO:0007669"/>
    <property type="project" value="UniProtKB-ARBA"/>
</dbReference>
<feature type="compositionally biased region" description="Polar residues" evidence="4">
    <location>
        <begin position="142"/>
        <end position="161"/>
    </location>
</feature>
<sequence>MDNISDSQHFSLRWNNYLNHITDAFGSLRSAEDFVDVTLSCEGKKIHAHKMLLSVWSPYFKDIFKENPCKHPVIIFRNVKHDDLVTIVDFMYQGEVNVEQGQLPSFLATAELLQIKGLTSESTCENNQNDNSSQDIYIAPPTSKSNDSESLSNTECFSSGTKLPLSPKTRKRKCNFILTSDKKLSKLITTESSNDNKVEYDEPVINIVQNIKSENEIIIDTSYDEFIDESETKLNFQSGLITSEPNIKSSASKYDSVSNSLKGNTSNVAVVKDEILMESGISTLIHQDSDSNGFGQTKQTVDGTKYVCNECGATYAHDKHLKSHMAVHNGETVCFLCLKVLSRKSHLLRHLRHIHGYYLDKKPSNQSSS</sequence>
<evidence type="ECO:0000256" key="4">
    <source>
        <dbReference type="SAM" id="MobiDB-lite"/>
    </source>
</evidence>
<dbReference type="SUPFAM" id="SSF57667">
    <property type="entry name" value="beta-beta-alpha zinc fingers"/>
    <property type="match status" value="1"/>
</dbReference>
<proteinExistence type="predicted"/>
<feature type="compositionally biased region" description="Polar residues" evidence="4">
    <location>
        <begin position="123"/>
        <end position="135"/>
    </location>
</feature>
<keyword evidence="3" id="KW-0479">Metal-binding</keyword>
<dbReference type="Gene3D" id="3.30.710.10">
    <property type="entry name" value="Potassium Channel Kv1.1, Chain A"/>
    <property type="match status" value="1"/>
</dbReference>
<feature type="domain" description="C2H2-type" evidence="6">
    <location>
        <begin position="306"/>
        <end position="333"/>
    </location>
</feature>
<dbReference type="GO" id="GO:0048666">
    <property type="term" value="P:neuron development"/>
    <property type="evidence" value="ECO:0007669"/>
    <property type="project" value="UniProtKB-ARBA"/>
</dbReference>
<evidence type="ECO:0000259" key="6">
    <source>
        <dbReference type="PROSITE" id="PS50157"/>
    </source>
</evidence>
<dbReference type="CDD" id="cd18315">
    <property type="entry name" value="BTB_POZ_BAB-like"/>
    <property type="match status" value="1"/>
</dbReference>
<gene>
    <name evidence="7" type="ORF">g.19126</name>
</gene>
<dbReference type="PANTHER" id="PTHR23110:SF106">
    <property type="entry name" value="FI01104P"/>
    <property type="match status" value="1"/>
</dbReference>
<evidence type="ECO:0008006" key="8">
    <source>
        <dbReference type="Google" id="ProtNLM"/>
    </source>
</evidence>
<feature type="region of interest" description="Disordered" evidence="4">
    <location>
        <begin position="123"/>
        <end position="167"/>
    </location>
</feature>
<dbReference type="InterPro" id="IPR011333">
    <property type="entry name" value="SKP1/BTB/POZ_sf"/>
</dbReference>
<dbReference type="PROSITE" id="PS00028">
    <property type="entry name" value="ZINC_FINGER_C2H2_1"/>
    <property type="match status" value="2"/>
</dbReference>
<keyword evidence="3" id="KW-0862">Zinc</keyword>
<protein>
    <recommendedName>
        <fullName evidence="8">BTB domain-containing protein</fullName>
    </recommendedName>
</protein>
<dbReference type="SMART" id="SM00355">
    <property type="entry name" value="ZnF_C2H2"/>
    <property type="match status" value="2"/>
</dbReference>
<dbReference type="PANTHER" id="PTHR23110">
    <property type="entry name" value="BTB DOMAIN TRANSCRIPTION FACTOR"/>
    <property type="match status" value="1"/>
</dbReference>
<dbReference type="Pfam" id="PF00651">
    <property type="entry name" value="BTB"/>
    <property type="match status" value="1"/>
</dbReference>
<dbReference type="Gene3D" id="3.30.160.60">
    <property type="entry name" value="Classic Zinc Finger"/>
    <property type="match status" value="1"/>
</dbReference>
<evidence type="ECO:0000259" key="5">
    <source>
        <dbReference type="PROSITE" id="PS50097"/>
    </source>
</evidence>
<dbReference type="PROSITE" id="PS50157">
    <property type="entry name" value="ZINC_FINGER_C2H2_2"/>
    <property type="match status" value="2"/>
</dbReference>
<dbReference type="Pfam" id="PF00096">
    <property type="entry name" value="zf-C2H2"/>
    <property type="match status" value="1"/>
</dbReference>
<dbReference type="GO" id="GO:0008270">
    <property type="term" value="F:zinc ion binding"/>
    <property type="evidence" value="ECO:0007669"/>
    <property type="project" value="UniProtKB-KW"/>
</dbReference>
<dbReference type="SUPFAM" id="SSF54695">
    <property type="entry name" value="POZ domain"/>
    <property type="match status" value="1"/>
</dbReference>
<evidence type="ECO:0000256" key="3">
    <source>
        <dbReference type="PROSITE-ProRule" id="PRU00042"/>
    </source>
</evidence>
<feature type="domain" description="BTB" evidence="5">
    <location>
        <begin position="35"/>
        <end position="100"/>
    </location>
</feature>
<accession>A0A1B6D176</accession>
<reference evidence="7" key="1">
    <citation type="submission" date="2015-12" db="EMBL/GenBank/DDBJ databases">
        <title>De novo transcriptome assembly of four potential Pierce s Disease insect vectors from Arizona vineyards.</title>
        <authorList>
            <person name="Tassone E.E."/>
        </authorList>
    </citation>
    <scope>NUCLEOTIDE SEQUENCE</scope>
</reference>
<name>A0A1B6D176_9HEMI</name>
<dbReference type="GO" id="GO:0003006">
    <property type="term" value="P:developmental process involved in reproduction"/>
    <property type="evidence" value="ECO:0007669"/>
    <property type="project" value="UniProtKB-ARBA"/>
</dbReference>
<comment type="subcellular location">
    <subcellularLocation>
        <location evidence="1">Nucleus</location>
    </subcellularLocation>
</comment>
<evidence type="ECO:0000256" key="2">
    <source>
        <dbReference type="ARBA" id="ARBA00023242"/>
    </source>
</evidence>
<organism evidence="7">
    <name type="scientific">Clastoptera arizonana</name>
    <name type="common">Arizona spittle bug</name>
    <dbReference type="NCBI Taxonomy" id="38151"/>
    <lineage>
        <taxon>Eukaryota</taxon>
        <taxon>Metazoa</taxon>
        <taxon>Ecdysozoa</taxon>
        <taxon>Arthropoda</taxon>
        <taxon>Hexapoda</taxon>
        <taxon>Insecta</taxon>
        <taxon>Pterygota</taxon>
        <taxon>Neoptera</taxon>
        <taxon>Paraneoptera</taxon>
        <taxon>Hemiptera</taxon>
        <taxon>Auchenorrhyncha</taxon>
        <taxon>Cercopoidea</taxon>
        <taxon>Clastopteridae</taxon>
        <taxon>Clastoptera</taxon>
    </lineage>
</organism>
<dbReference type="PROSITE" id="PS50097">
    <property type="entry name" value="BTB"/>
    <property type="match status" value="1"/>
</dbReference>
<dbReference type="InterPro" id="IPR051095">
    <property type="entry name" value="Dros_DevTransReg"/>
</dbReference>
<dbReference type="AlphaFoldDB" id="A0A1B6D176"/>
<keyword evidence="2" id="KW-0539">Nucleus</keyword>
<evidence type="ECO:0000313" key="7">
    <source>
        <dbReference type="EMBL" id="JAS19420.1"/>
    </source>
</evidence>
<dbReference type="GO" id="GO:0005634">
    <property type="term" value="C:nucleus"/>
    <property type="evidence" value="ECO:0007669"/>
    <property type="project" value="UniProtKB-SubCell"/>
</dbReference>
<evidence type="ECO:0000256" key="1">
    <source>
        <dbReference type="ARBA" id="ARBA00004123"/>
    </source>
</evidence>
<dbReference type="SMART" id="SM00225">
    <property type="entry name" value="BTB"/>
    <property type="match status" value="1"/>
</dbReference>
<dbReference type="InterPro" id="IPR036236">
    <property type="entry name" value="Znf_C2H2_sf"/>
</dbReference>
<dbReference type="InterPro" id="IPR000210">
    <property type="entry name" value="BTB/POZ_dom"/>
</dbReference>
<dbReference type="GO" id="GO:0006357">
    <property type="term" value="P:regulation of transcription by RNA polymerase II"/>
    <property type="evidence" value="ECO:0007669"/>
    <property type="project" value="TreeGrafter"/>
</dbReference>